<evidence type="ECO:0000313" key="9">
    <source>
        <dbReference type="Proteomes" id="UP000617628"/>
    </source>
</evidence>
<proteinExistence type="inferred from homology"/>
<evidence type="ECO:0000313" key="8">
    <source>
        <dbReference type="EMBL" id="MBK1876122.1"/>
    </source>
</evidence>
<dbReference type="PANTHER" id="PTHR42693">
    <property type="entry name" value="ARYLSULFATASE FAMILY MEMBER"/>
    <property type="match status" value="1"/>
</dbReference>
<dbReference type="SUPFAM" id="SSF53649">
    <property type="entry name" value="Alkaline phosphatase-like"/>
    <property type="match status" value="1"/>
</dbReference>
<dbReference type="EMBL" id="JAENIL010000006">
    <property type="protein sequence ID" value="MBK1876122.1"/>
    <property type="molecule type" value="Genomic_DNA"/>
</dbReference>
<evidence type="ECO:0000256" key="4">
    <source>
        <dbReference type="ARBA" id="ARBA00022729"/>
    </source>
</evidence>
<keyword evidence="9" id="KW-1185">Reference proteome</keyword>
<comment type="similarity">
    <text evidence="2">Belongs to the sulfatase family.</text>
</comment>
<name>A0A934RSM0_9BACT</name>
<evidence type="ECO:0000259" key="7">
    <source>
        <dbReference type="Pfam" id="PF00884"/>
    </source>
</evidence>
<comment type="caution">
    <text evidence="8">The sequence shown here is derived from an EMBL/GenBank/DDBJ whole genome shotgun (WGS) entry which is preliminary data.</text>
</comment>
<dbReference type="Gene3D" id="3.40.720.10">
    <property type="entry name" value="Alkaline Phosphatase, subunit A"/>
    <property type="match status" value="1"/>
</dbReference>
<dbReference type="InterPro" id="IPR017850">
    <property type="entry name" value="Alkaline_phosphatase_core_sf"/>
</dbReference>
<keyword evidence="3" id="KW-0479">Metal-binding</keyword>
<comment type="cofactor">
    <cofactor evidence="1">
        <name>Ca(2+)</name>
        <dbReference type="ChEBI" id="CHEBI:29108"/>
    </cofactor>
</comment>
<keyword evidence="5 8" id="KW-0378">Hydrolase</keyword>
<evidence type="ECO:0000256" key="5">
    <source>
        <dbReference type="ARBA" id="ARBA00022801"/>
    </source>
</evidence>
<sequence>MLDDFGWNGMSVQMDDRVPDSKSDFYQTPHLDGIAESGIRFTQGYSSSPICAPTRYAIQYGQSPSKLGRVSNFGHEAKKIDHGALWSLPKAVKAANPDYVTAHFGKWHIATMPALVGYDESDGITDNKEGFMTPGEAEHTVKYVMEDPKLSYSLSHRAADFISRQNENGSPFFLQVSYYANHTNVVCSPEEFARFSDLEPGEIHDNVHYAAMTADLDNGIGILMERIEQLGIHDETYVFVVADNGAIPGFPPIPNVERSFNHPLRMGKWDLNEGGIRVPFFVRGPGITSGTFNHTPVITHDLLPTIAALAGSEQPRQQGVEGIDLGAQLFHGSEDPDRLLVINFPLKTAWEMHDATTVVRKGKYKTIHYLEENRIELFDLENDISELNDLADSMPEKVQDMDAELESYFKGIGRVNVLVTRD</sequence>
<evidence type="ECO:0000256" key="1">
    <source>
        <dbReference type="ARBA" id="ARBA00001913"/>
    </source>
</evidence>
<dbReference type="Proteomes" id="UP000617628">
    <property type="component" value="Unassembled WGS sequence"/>
</dbReference>
<evidence type="ECO:0000256" key="6">
    <source>
        <dbReference type="ARBA" id="ARBA00022837"/>
    </source>
</evidence>
<feature type="domain" description="Sulfatase N-terminal" evidence="7">
    <location>
        <begin position="1"/>
        <end position="311"/>
    </location>
</feature>
<accession>A0A934RSM0</accession>
<keyword evidence="4" id="KW-0732">Signal</keyword>
<dbReference type="Pfam" id="PF00884">
    <property type="entry name" value="Sulfatase"/>
    <property type="match status" value="1"/>
</dbReference>
<gene>
    <name evidence="8" type="ORF">JIN87_04535</name>
</gene>
<dbReference type="PANTHER" id="PTHR42693:SF42">
    <property type="entry name" value="ARYLSULFATASE G"/>
    <property type="match status" value="1"/>
</dbReference>
<dbReference type="GO" id="GO:0004065">
    <property type="term" value="F:arylsulfatase activity"/>
    <property type="evidence" value="ECO:0007669"/>
    <property type="project" value="TreeGrafter"/>
</dbReference>
<evidence type="ECO:0000256" key="3">
    <source>
        <dbReference type="ARBA" id="ARBA00022723"/>
    </source>
</evidence>
<organism evidence="8 9">
    <name type="scientific">Pelagicoccus mobilis</name>
    <dbReference type="NCBI Taxonomy" id="415221"/>
    <lineage>
        <taxon>Bacteria</taxon>
        <taxon>Pseudomonadati</taxon>
        <taxon>Verrucomicrobiota</taxon>
        <taxon>Opitutia</taxon>
        <taxon>Puniceicoccales</taxon>
        <taxon>Pelagicoccaceae</taxon>
        <taxon>Pelagicoccus</taxon>
    </lineage>
</organism>
<reference evidence="8" key="1">
    <citation type="submission" date="2021-01" db="EMBL/GenBank/DDBJ databases">
        <title>Modified the classification status of verrucomicrobia.</title>
        <authorList>
            <person name="Feng X."/>
        </authorList>
    </citation>
    <scope>NUCLEOTIDE SEQUENCE</scope>
    <source>
        <strain evidence="8">KCTC 13126</strain>
    </source>
</reference>
<dbReference type="GO" id="GO:0046872">
    <property type="term" value="F:metal ion binding"/>
    <property type="evidence" value="ECO:0007669"/>
    <property type="project" value="UniProtKB-KW"/>
</dbReference>
<dbReference type="InterPro" id="IPR000917">
    <property type="entry name" value="Sulfatase_N"/>
</dbReference>
<keyword evidence="6" id="KW-0106">Calcium</keyword>
<dbReference type="AlphaFoldDB" id="A0A934RSM0"/>
<dbReference type="InterPro" id="IPR050738">
    <property type="entry name" value="Sulfatase"/>
</dbReference>
<evidence type="ECO:0000256" key="2">
    <source>
        <dbReference type="ARBA" id="ARBA00008779"/>
    </source>
</evidence>
<dbReference type="Gene3D" id="3.30.1120.10">
    <property type="match status" value="1"/>
</dbReference>
<protein>
    <submittedName>
        <fullName evidence="8">Sulfatase-like hydrolase/transferase</fullName>
    </submittedName>
</protein>